<sequence length="102" mass="11742">MNPGAYVPGKVSSGRREPRKGFRRGRWLLLVLFGLGLVWGGYLHWRYQALRREIAGLQARNAALAEKIEALKKNPALYEEIARKKYGYVKKNERLIIFGKGR</sequence>
<keyword evidence="1" id="KW-0175">Coiled coil</keyword>
<keyword evidence="2" id="KW-1133">Transmembrane helix</keyword>
<dbReference type="Pfam" id="PF04977">
    <property type="entry name" value="DivIC"/>
    <property type="match status" value="1"/>
</dbReference>
<comment type="caution">
    <text evidence="3">The sequence shown here is derived from an EMBL/GenBank/DDBJ whole genome shotgun (WGS) entry which is preliminary data.</text>
</comment>
<dbReference type="Proteomes" id="UP000886043">
    <property type="component" value="Unassembled WGS sequence"/>
</dbReference>
<keyword evidence="2" id="KW-0812">Transmembrane</keyword>
<evidence type="ECO:0000256" key="1">
    <source>
        <dbReference type="SAM" id="Coils"/>
    </source>
</evidence>
<dbReference type="InterPro" id="IPR007060">
    <property type="entry name" value="FtsL/DivIC"/>
</dbReference>
<protein>
    <submittedName>
        <fullName evidence="3">Septum formation initiator family protein</fullName>
    </submittedName>
</protein>
<dbReference type="EMBL" id="DRMH01000035">
    <property type="protein sequence ID" value="HFC97446.1"/>
    <property type="molecule type" value="Genomic_DNA"/>
</dbReference>
<name>A0A7C3H0H8_9BACT</name>
<feature type="transmembrane region" description="Helical" evidence="2">
    <location>
        <begin position="27"/>
        <end position="45"/>
    </location>
</feature>
<gene>
    <name evidence="3" type="ORF">ENJ40_03165</name>
</gene>
<dbReference type="AlphaFoldDB" id="A0A7C3H0H8"/>
<feature type="coiled-coil region" evidence="1">
    <location>
        <begin position="47"/>
        <end position="74"/>
    </location>
</feature>
<accession>A0A7C3H0H8</accession>
<keyword evidence="2" id="KW-0472">Membrane</keyword>
<proteinExistence type="predicted"/>
<evidence type="ECO:0000313" key="3">
    <source>
        <dbReference type="EMBL" id="HFC97446.1"/>
    </source>
</evidence>
<organism evidence="3">
    <name type="scientific">Thermosulfurimonas dismutans</name>
    <dbReference type="NCBI Taxonomy" id="999894"/>
    <lineage>
        <taxon>Bacteria</taxon>
        <taxon>Pseudomonadati</taxon>
        <taxon>Thermodesulfobacteriota</taxon>
        <taxon>Thermodesulfobacteria</taxon>
        <taxon>Thermodesulfobacteriales</taxon>
        <taxon>Thermodesulfobacteriaceae</taxon>
        <taxon>Thermosulfurimonas</taxon>
    </lineage>
</organism>
<evidence type="ECO:0000256" key="2">
    <source>
        <dbReference type="SAM" id="Phobius"/>
    </source>
</evidence>
<reference evidence="3" key="1">
    <citation type="journal article" date="2020" name="mSystems">
        <title>Genome- and Community-Level Interaction Insights into Carbon Utilization and Element Cycling Functions of Hydrothermarchaeota in Hydrothermal Sediment.</title>
        <authorList>
            <person name="Zhou Z."/>
            <person name="Liu Y."/>
            <person name="Xu W."/>
            <person name="Pan J."/>
            <person name="Luo Z.H."/>
            <person name="Li M."/>
        </authorList>
    </citation>
    <scope>NUCLEOTIDE SEQUENCE [LARGE SCALE GENOMIC DNA]</scope>
    <source>
        <strain evidence="3">HyVt-483</strain>
    </source>
</reference>